<sequence>MSPCADGQLVVSAQSMGAAMMHRGLQLSFTLAPGAAACTLSGYPGVDTGAGGPVVHAQRTIGNLGASVSQVVVVQSGHPARAVVEASAMGPNGTECTNYSTLLVTPPNVTQSQTVTFTLPGCELQVHPVTP</sequence>
<dbReference type="EMBL" id="JAHKNI010000008">
    <property type="protein sequence ID" value="MBU3064577.1"/>
    <property type="molecule type" value="Genomic_DNA"/>
</dbReference>
<protein>
    <submittedName>
        <fullName evidence="2">DUF4232 domain-containing protein</fullName>
    </submittedName>
</protein>
<evidence type="ECO:0000313" key="3">
    <source>
        <dbReference type="Proteomes" id="UP000733379"/>
    </source>
</evidence>
<dbReference type="Pfam" id="PF14016">
    <property type="entry name" value="DUF4232"/>
    <property type="match status" value="1"/>
</dbReference>
<dbReference type="Proteomes" id="UP000733379">
    <property type="component" value="Unassembled WGS sequence"/>
</dbReference>
<evidence type="ECO:0000259" key="1">
    <source>
        <dbReference type="Pfam" id="PF14016"/>
    </source>
</evidence>
<feature type="domain" description="DUF4232" evidence="1">
    <location>
        <begin position="4"/>
        <end position="128"/>
    </location>
</feature>
<comment type="caution">
    <text evidence="2">The sequence shown here is derived from an EMBL/GenBank/DDBJ whole genome shotgun (WGS) entry which is preliminary data.</text>
</comment>
<organism evidence="2 3">
    <name type="scientific">Nocardia albiluteola</name>
    <dbReference type="NCBI Taxonomy" id="2842303"/>
    <lineage>
        <taxon>Bacteria</taxon>
        <taxon>Bacillati</taxon>
        <taxon>Actinomycetota</taxon>
        <taxon>Actinomycetes</taxon>
        <taxon>Mycobacteriales</taxon>
        <taxon>Nocardiaceae</taxon>
        <taxon>Nocardia</taxon>
    </lineage>
</organism>
<proteinExistence type="predicted"/>
<evidence type="ECO:0000313" key="2">
    <source>
        <dbReference type="EMBL" id="MBU3064577.1"/>
    </source>
</evidence>
<keyword evidence="3" id="KW-1185">Reference proteome</keyword>
<accession>A0ABS6B2P9</accession>
<name>A0ABS6B2P9_9NOCA</name>
<dbReference type="InterPro" id="IPR025326">
    <property type="entry name" value="DUF4232"/>
</dbReference>
<reference evidence="2 3" key="1">
    <citation type="submission" date="2021-06" db="EMBL/GenBank/DDBJ databases">
        <title>Actinomycetes sequencing.</title>
        <authorList>
            <person name="Shan Q."/>
        </authorList>
    </citation>
    <scope>NUCLEOTIDE SEQUENCE [LARGE SCALE GENOMIC DNA]</scope>
    <source>
        <strain evidence="2 3">NEAU-G5</strain>
    </source>
</reference>
<gene>
    <name evidence="2" type="ORF">KO481_23975</name>
</gene>